<name>A0A6H5IEN8_9HYME</name>
<organism evidence="9 10">
    <name type="scientific">Trichogramma brassicae</name>
    <dbReference type="NCBI Taxonomy" id="86971"/>
    <lineage>
        <taxon>Eukaryota</taxon>
        <taxon>Metazoa</taxon>
        <taxon>Ecdysozoa</taxon>
        <taxon>Arthropoda</taxon>
        <taxon>Hexapoda</taxon>
        <taxon>Insecta</taxon>
        <taxon>Pterygota</taxon>
        <taxon>Neoptera</taxon>
        <taxon>Endopterygota</taxon>
        <taxon>Hymenoptera</taxon>
        <taxon>Apocrita</taxon>
        <taxon>Proctotrupomorpha</taxon>
        <taxon>Chalcidoidea</taxon>
        <taxon>Trichogrammatidae</taxon>
        <taxon>Trichogramma</taxon>
    </lineage>
</organism>
<proteinExistence type="predicted"/>
<keyword evidence="5" id="KW-0378">Hydrolase</keyword>
<feature type="domain" description="Reverse transcriptase RNase H-like" evidence="8">
    <location>
        <begin position="258"/>
        <end position="355"/>
    </location>
</feature>
<keyword evidence="3" id="KW-0540">Nuclease</keyword>
<feature type="region of interest" description="Disordered" evidence="7">
    <location>
        <begin position="467"/>
        <end position="501"/>
    </location>
</feature>
<keyword evidence="10" id="KW-1185">Reference proteome</keyword>
<keyword evidence="2" id="KW-0548">Nucleotidyltransferase</keyword>
<dbReference type="PANTHER" id="PTHR37984:SF5">
    <property type="entry name" value="PROTEIN NYNRIN-LIKE"/>
    <property type="match status" value="1"/>
</dbReference>
<dbReference type="PANTHER" id="PTHR37984">
    <property type="entry name" value="PROTEIN CBG26694"/>
    <property type="match status" value="1"/>
</dbReference>
<dbReference type="GO" id="GO:0016787">
    <property type="term" value="F:hydrolase activity"/>
    <property type="evidence" value="ECO:0007669"/>
    <property type="project" value="UniProtKB-KW"/>
</dbReference>
<evidence type="ECO:0000256" key="4">
    <source>
        <dbReference type="ARBA" id="ARBA00022759"/>
    </source>
</evidence>
<dbReference type="SUPFAM" id="SSF56672">
    <property type="entry name" value="DNA/RNA polymerases"/>
    <property type="match status" value="1"/>
</dbReference>
<dbReference type="InterPro" id="IPR041373">
    <property type="entry name" value="RT_RNaseH"/>
</dbReference>
<feature type="compositionally biased region" description="Polar residues" evidence="7">
    <location>
        <begin position="485"/>
        <end position="498"/>
    </location>
</feature>
<dbReference type="Pfam" id="PF17917">
    <property type="entry name" value="RT_RNaseH"/>
    <property type="match status" value="1"/>
</dbReference>
<dbReference type="OrthoDB" id="7634932at2759"/>
<evidence type="ECO:0000256" key="1">
    <source>
        <dbReference type="ARBA" id="ARBA00022679"/>
    </source>
</evidence>
<protein>
    <recommendedName>
        <fullName evidence="8">Reverse transcriptase RNase H-like domain-containing protein</fullName>
    </recommendedName>
</protein>
<dbReference type="InterPro" id="IPR043502">
    <property type="entry name" value="DNA/RNA_pol_sf"/>
</dbReference>
<dbReference type="Proteomes" id="UP000479190">
    <property type="component" value="Unassembled WGS sequence"/>
</dbReference>
<evidence type="ECO:0000313" key="10">
    <source>
        <dbReference type="Proteomes" id="UP000479190"/>
    </source>
</evidence>
<evidence type="ECO:0000256" key="6">
    <source>
        <dbReference type="ARBA" id="ARBA00022918"/>
    </source>
</evidence>
<evidence type="ECO:0000256" key="2">
    <source>
        <dbReference type="ARBA" id="ARBA00022695"/>
    </source>
</evidence>
<accession>A0A6H5IEN8</accession>
<keyword evidence="4" id="KW-0255">Endonuclease</keyword>
<evidence type="ECO:0000313" key="9">
    <source>
        <dbReference type="EMBL" id="CAB0035840.1"/>
    </source>
</evidence>
<reference evidence="9 10" key="1">
    <citation type="submission" date="2020-02" db="EMBL/GenBank/DDBJ databases">
        <authorList>
            <person name="Ferguson B K."/>
        </authorList>
    </citation>
    <scope>NUCLEOTIDE SEQUENCE [LARGE SCALE GENOMIC DNA]</scope>
</reference>
<keyword evidence="6" id="KW-0695">RNA-directed DNA polymerase</keyword>
<sequence>MVETLLAHDDNAAGLVFPTEVYFDEVFRPKETNFCFSNTSKLRLMSSAVYNVQLLQNRGFVLLPNVARKIVAFIDILRTYVFRLDITQRTREEEHFAEEVKKLMVTSARSLYYVAQLGPAEETRELTRGKHYIAKTTREKAAKDWYSCMILKHTVNSEWTIWKCDFNETFGGKGWSPIRYALSFRYQSGSLLEYAIKKERSIKKKTGPTKRSPKIPPQTFTDHLCWFSTSLTHFGFCGAQYLYNLATNLFINAAAANIDASLQGIAAILKQPQRNGPEGEIEEKPVAYFSRKLNETQKKKKAIYLECLAIKEAISYWHHWLFGRPFKVFSDHKPLEKMNIKVRADEELGDLGYYLSQYDFQVYKRTIEDRTTRVRYSPLSKRARYLYILYIIHGGRDSNYVKGLNAITETTATEDTQSPIAIKYYYSSRTITTNNFHHLLEYGGMIWIWIKMSTKLSEQALMSALRRRGPKPLPPPSVRKIDLQQPASPQATRSSSQEAGRLLQKKCKFRCTSMRKVWNKVSHNHPLYSGTGPSTLSHVGALPPLRRAPKRHREYVVKIFRPWTNEKFYFVKRAKPLLEAASGRRMIVI</sequence>
<dbReference type="AlphaFoldDB" id="A0A6H5IEN8"/>
<dbReference type="EMBL" id="CADCXV010000801">
    <property type="protein sequence ID" value="CAB0035840.1"/>
    <property type="molecule type" value="Genomic_DNA"/>
</dbReference>
<keyword evidence="1" id="KW-0808">Transferase</keyword>
<dbReference type="GO" id="GO:0003964">
    <property type="term" value="F:RNA-directed DNA polymerase activity"/>
    <property type="evidence" value="ECO:0007669"/>
    <property type="project" value="UniProtKB-KW"/>
</dbReference>
<evidence type="ECO:0000256" key="7">
    <source>
        <dbReference type="SAM" id="MobiDB-lite"/>
    </source>
</evidence>
<dbReference type="GO" id="GO:0004519">
    <property type="term" value="F:endonuclease activity"/>
    <property type="evidence" value="ECO:0007669"/>
    <property type="project" value="UniProtKB-KW"/>
</dbReference>
<dbReference type="InterPro" id="IPR050951">
    <property type="entry name" value="Retrovirus_Pol_polyprotein"/>
</dbReference>
<evidence type="ECO:0000259" key="8">
    <source>
        <dbReference type="Pfam" id="PF17917"/>
    </source>
</evidence>
<gene>
    <name evidence="9" type="ORF">TBRA_LOCUS7723</name>
</gene>
<evidence type="ECO:0000256" key="5">
    <source>
        <dbReference type="ARBA" id="ARBA00022801"/>
    </source>
</evidence>
<evidence type="ECO:0000256" key="3">
    <source>
        <dbReference type="ARBA" id="ARBA00022722"/>
    </source>
</evidence>